<gene>
    <name evidence="2" type="ORF">XENTR_v90028736mg</name>
</gene>
<reference evidence="2" key="3">
    <citation type="submission" date="2016-05" db="EMBL/GenBank/DDBJ databases">
        <title>WGS assembly of Xenopus tropicalis.</title>
        <authorList>
            <person name="Sessions A."/>
            <person name="Jenkins J."/>
            <person name="Mitros T."/>
            <person name="Lyons J.T."/>
            <person name="Dichmann D.S."/>
            <person name="Robert J."/>
            <person name="Harland R.M."/>
            <person name="Rokhsar D.S."/>
        </authorList>
    </citation>
    <scope>NUCLEOTIDE SEQUENCE</scope>
    <source>
        <strain evidence="2">Nigerian</strain>
    </source>
</reference>
<proteinExistence type="predicted"/>
<evidence type="ECO:0000256" key="1">
    <source>
        <dbReference type="SAM" id="MobiDB-lite"/>
    </source>
</evidence>
<feature type="compositionally biased region" description="Polar residues" evidence="1">
    <location>
        <begin position="1"/>
        <end position="12"/>
    </location>
</feature>
<organism evidence="2">
    <name type="scientific">Xenopus tropicalis</name>
    <name type="common">Western clawed frog</name>
    <name type="synonym">Silurana tropicalis</name>
    <dbReference type="NCBI Taxonomy" id="8364"/>
    <lineage>
        <taxon>Eukaryota</taxon>
        <taxon>Metazoa</taxon>
        <taxon>Chordata</taxon>
        <taxon>Craniata</taxon>
        <taxon>Vertebrata</taxon>
        <taxon>Euteleostomi</taxon>
        <taxon>Amphibia</taxon>
        <taxon>Batrachia</taxon>
        <taxon>Anura</taxon>
        <taxon>Pipoidea</taxon>
        <taxon>Pipidae</taxon>
        <taxon>Xenopodinae</taxon>
        <taxon>Xenopus</taxon>
        <taxon>Silurana</taxon>
    </lineage>
</organism>
<reference evidence="2" key="2">
    <citation type="journal article" date="2010" name="Science">
        <title>The genome of the Western clawed frog Xenopus tropicalis.</title>
        <authorList>
            <person name="Hellsten U."/>
            <person name="Harland R.M."/>
            <person name="Gilchrist M.J."/>
            <person name="Hendrix D."/>
            <person name="Jurka J."/>
            <person name="Kapitonov V."/>
            <person name="Ovcharenko I."/>
            <person name="Putnam N.H."/>
            <person name="Shu S."/>
            <person name="Taher L."/>
            <person name="Blitz I.L."/>
            <person name="Blumberg B."/>
            <person name="Dichmann D.S."/>
            <person name="Dubchak I."/>
            <person name="Amaya E."/>
            <person name="Detter J.C."/>
            <person name="Fletcher R."/>
            <person name="Gerhard D.S."/>
            <person name="Goodstein D."/>
            <person name="Graves T."/>
            <person name="Grigoriev I.V."/>
            <person name="Grimwood J."/>
            <person name="Kawashima T."/>
            <person name="Lindquist E."/>
            <person name="Lucas S.M."/>
            <person name="Mead P.E."/>
            <person name="Mitros T."/>
            <person name="Ogino H."/>
            <person name="Ohta Y."/>
            <person name="Poliakov A.V."/>
            <person name="Pollet N."/>
            <person name="Robert J."/>
            <person name="Salamov A."/>
            <person name="Sater A.K."/>
            <person name="Schmutz J."/>
            <person name="Terry A."/>
            <person name="Vize P.D."/>
            <person name="Warren W.C."/>
            <person name="Wells D."/>
            <person name="Wills A."/>
            <person name="Wilson R.K."/>
            <person name="Zimmerman L.B."/>
            <person name="Zorn A.M."/>
            <person name="Grainger R."/>
            <person name="Grammer T."/>
            <person name="Khokha M.K."/>
            <person name="Richardson P.M."/>
            <person name="Rokhsar D.S."/>
        </authorList>
    </citation>
    <scope>NUCLEOTIDE SEQUENCE [LARGE SCALE GENOMIC DNA]</scope>
    <source>
        <strain evidence="2">Nigerian</strain>
    </source>
</reference>
<dbReference type="AlphaFoldDB" id="A0A1B8Y983"/>
<evidence type="ECO:0000313" key="2">
    <source>
        <dbReference type="EMBL" id="OCA19528.1"/>
    </source>
</evidence>
<dbReference type="EMBL" id="KV460376">
    <property type="protein sequence ID" value="OCA19528.1"/>
    <property type="molecule type" value="Genomic_DNA"/>
</dbReference>
<feature type="region of interest" description="Disordered" evidence="1">
    <location>
        <begin position="1"/>
        <end position="108"/>
    </location>
</feature>
<reference evidence="2" key="1">
    <citation type="submission" date="2009-11" db="EMBL/GenBank/DDBJ databases">
        <authorList>
            <consortium name="US DOE Joint Genome Institute (JGI-PGF)"/>
            <person name="Ottilar R."/>
            <person name="Schmutz J."/>
            <person name="Salamov A."/>
            <person name="Cheng J.F."/>
            <person name="Lucas S."/>
            <person name="Pitluck S."/>
            <person name="Gundlach H."/>
            <person name="Guo Y."/>
            <person name="Haberer G."/>
            <person name="Nasrallah J."/>
            <person name="Mayer K.F.X."/>
            <person name="van de Peer Y."/>
            <person name="Weigel D."/>
            <person name="Grigoriev I.V."/>
        </authorList>
    </citation>
    <scope>NUCLEOTIDE SEQUENCE</scope>
    <source>
        <strain evidence="2">Nigerian</strain>
    </source>
</reference>
<sequence>MSQAHGASQWESSRPGREEPVRGAASKKKPQARKRMQATLGSSVASLRSRRWPVTSPPPEEEHEAALDDVGEIQGSERRAVASAAAPSGAVNTSAAAAAAPPTPGSPVPFQVRCQETGQEAGQTEQNSVLLRELGKLLQALPGLTPTPTNLTIPPGAAPTPISTGVNELSYLSYHSPWLALI</sequence>
<feature type="compositionally biased region" description="Acidic residues" evidence="1">
    <location>
        <begin position="59"/>
        <end position="71"/>
    </location>
</feature>
<feature type="compositionally biased region" description="Basic residues" evidence="1">
    <location>
        <begin position="25"/>
        <end position="36"/>
    </location>
</feature>
<feature type="compositionally biased region" description="Low complexity" evidence="1">
    <location>
        <begin position="81"/>
        <end position="100"/>
    </location>
</feature>
<protein>
    <submittedName>
        <fullName evidence="2">Uncharacterized protein</fullName>
    </submittedName>
</protein>
<name>A0A1B8Y983_XENTR</name>
<accession>A0A1B8Y983</accession>